<dbReference type="GO" id="GO:0005737">
    <property type="term" value="C:cytoplasm"/>
    <property type="evidence" value="ECO:0007669"/>
    <property type="project" value="UniProtKB-SubCell"/>
</dbReference>
<evidence type="ECO:0000259" key="7">
    <source>
        <dbReference type="Pfam" id="PF07126"/>
    </source>
</evidence>
<gene>
    <name evidence="5" type="primary">zapC</name>
    <name evidence="9" type="ORF">HGP28_06520</name>
</gene>
<reference evidence="9 10" key="1">
    <citation type="submission" date="2020-04" db="EMBL/GenBank/DDBJ databases">
        <title>Vibrio sp. SM6, a novel species isolated from seawater.</title>
        <authorList>
            <person name="Wang X."/>
        </authorList>
    </citation>
    <scope>NUCLEOTIDE SEQUENCE [LARGE SCALE GENOMIC DNA]</scope>
    <source>
        <strain evidence="9 10">SM6</strain>
    </source>
</reference>
<evidence type="ECO:0000256" key="4">
    <source>
        <dbReference type="ARBA" id="ARBA00023306"/>
    </source>
</evidence>
<evidence type="ECO:0000313" key="9">
    <source>
        <dbReference type="EMBL" id="NLS12555.1"/>
    </source>
</evidence>
<dbReference type="HAMAP" id="MF_00906">
    <property type="entry name" value="ZapC"/>
    <property type="match status" value="1"/>
</dbReference>
<feature type="domain" description="Cell-division protein ZapC C-terminal" evidence="7">
    <location>
        <begin position="89"/>
        <end position="167"/>
    </location>
</feature>
<accession>A0A7X8TPV0</accession>
<evidence type="ECO:0000256" key="1">
    <source>
        <dbReference type="ARBA" id="ARBA00022490"/>
    </source>
</evidence>
<dbReference type="GO" id="GO:0000917">
    <property type="term" value="P:division septum assembly"/>
    <property type="evidence" value="ECO:0007669"/>
    <property type="project" value="UniProtKB-KW"/>
</dbReference>
<dbReference type="Proteomes" id="UP000535589">
    <property type="component" value="Unassembled WGS sequence"/>
</dbReference>
<evidence type="ECO:0000256" key="5">
    <source>
        <dbReference type="HAMAP-Rule" id="MF_00906"/>
    </source>
</evidence>
<dbReference type="RefSeq" id="WP_168835651.1">
    <property type="nucleotide sequence ID" value="NZ_JABAIK010000005.1"/>
</dbReference>
<comment type="function">
    <text evidence="5 6">Contributes to the efficiency of the cell division process by stabilizing the polymeric form of the cell division protein FtsZ. Acts by promoting interactions between FtsZ protofilaments and suppressing the GTPase activity of FtsZ.</text>
</comment>
<dbReference type="AlphaFoldDB" id="A0A7X8TPV0"/>
<keyword evidence="10" id="KW-1185">Reference proteome</keyword>
<evidence type="ECO:0000313" key="10">
    <source>
        <dbReference type="Proteomes" id="UP000535589"/>
    </source>
</evidence>
<protein>
    <recommendedName>
        <fullName evidence="5 6">Cell division protein ZapC</fullName>
    </recommendedName>
</protein>
<keyword evidence="1 5" id="KW-0963">Cytoplasm</keyword>
<proteinExistence type="inferred from homology"/>
<comment type="subcellular location">
    <subcellularLocation>
        <location evidence="5 6">Cytoplasm</location>
    </subcellularLocation>
</comment>
<dbReference type="EMBL" id="JABAIK010000005">
    <property type="protein sequence ID" value="NLS12555.1"/>
    <property type="molecule type" value="Genomic_DNA"/>
</dbReference>
<evidence type="ECO:0000256" key="3">
    <source>
        <dbReference type="ARBA" id="ARBA00023210"/>
    </source>
</evidence>
<keyword evidence="2 5" id="KW-0132">Cell division</keyword>
<dbReference type="InterPro" id="IPR048373">
    <property type="entry name" value="ZapC_N"/>
</dbReference>
<dbReference type="GO" id="GO:0043093">
    <property type="term" value="P:FtsZ-dependent cytokinesis"/>
    <property type="evidence" value="ECO:0007669"/>
    <property type="project" value="UniProtKB-UniRule"/>
</dbReference>
<feature type="domain" description="Cell-division protein ZapC N-terminal" evidence="8">
    <location>
        <begin position="1"/>
        <end position="88"/>
    </location>
</feature>
<dbReference type="Pfam" id="PF21083">
    <property type="entry name" value="ZapC_N"/>
    <property type="match status" value="1"/>
</dbReference>
<comment type="caution">
    <text evidence="9">The sequence shown here is derived from an EMBL/GenBank/DDBJ whole genome shotgun (WGS) entry which is preliminary data.</text>
</comment>
<keyword evidence="3 5" id="KW-0717">Septation</keyword>
<comment type="subunit">
    <text evidence="5">Interacts directly with FtsZ.</text>
</comment>
<dbReference type="InterPro" id="IPR048372">
    <property type="entry name" value="ZapC_C"/>
</dbReference>
<comment type="similarity">
    <text evidence="5 6">Belongs to the ZapC family.</text>
</comment>
<evidence type="ECO:0000256" key="2">
    <source>
        <dbReference type="ARBA" id="ARBA00022618"/>
    </source>
</evidence>
<evidence type="ECO:0000259" key="8">
    <source>
        <dbReference type="Pfam" id="PF21083"/>
    </source>
</evidence>
<dbReference type="Pfam" id="PF07126">
    <property type="entry name" value="ZapC_C"/>
    <property type="match status" value="1"/>
</dbReference>
<dbReference type="InterPro" id="IPR009809">
    <property type="entry name" value="ZapC"/>
</dbReference>
<name>A0A7X8TPV0_9VIBR</name>
<keyword evidence="4 5" id="KW-0131">Cell cycle</keyword>
<sequence length="182" mass="20729">MLKPSDKWTWFYDNTSSCLMLDLGDELLFRANLASRWLVDYAFQNNQFTVDDASAFQSYRERLSELPITPYRQEELALYCVAAKRFHKPVQPKSWFFEAQGYDAPHQDGDVVILKSAYQAGHFIVVEAGESASLLCYVDIEPMTLTDSKSMKFGDFIKVMHDRIAPANFGSLDLCLPMAMVG</sequence>
<dbReference type="PIRSF" id="PIRSF010252">
    <property type="entry name" value="ZapC"/>
    <property type="match status" value="1"/>
</dbReference>
<evidence type="ECO:0000256" key="6">
    <source>
        <dbReference type="PIRNR" id="PIRNR010252"/>
    </source>
</evidence>
<organism evidence="9 10">
    <name type="scientific">Vibrio agarilyticus</name>
    <dbReference type="NCBI Taxonomy" id="2726741"/>
    <lineage>
        <taxon>Bacteria</taxon>
        <taxon>Pseudomonadati</taxon>
        <taxon>Pseudomonadota</taxon>
        <taxon>Gammaproteobacteria</taxon>
        <taxon>Vibrionales</taxon>
        <taxon>Vibrionaceae</taxon>
        <taxon>Vibrio</taxon>
    </lineage>
</organism>